<comment type="similarity">
    <text evidence="1">In the C-terminal section; belongs to the class-I pyridoxal-phosphate-dependent aminotransferase family.</text>
</comment>
<name>A0ABW7FQQ9_9BURK</name>
<dbReference type="InterPro" id="IPR015421">
    <property type="entry name" value="PyrdxlP-dep_Trfase_major"/>
</dbReference>
<organism evidence="7 8">
    <name type="scientific">Roseateles rivi</name>
    <dbReference type="NCBI Taxonomy" id="3299028"/>
    <lineage>
        <taxon>Bacteria</taxon>
        <taxon>Pseudomonadati</taxon>
        <taxon>Pseudomonadota</taxon>
        <taxon>Betaproteobacteria</taxon>
        <taxon>Burkholderiales</taxon>
        <taxon>Sphaerotilaceae</taxon>
        <taxon>Roseateles</taxon>
    </lineage>
</organism>
<evidence type="ECO:0000256" key="4">
    <source>
        <dbReference type="ARBA" id="ARBA00023125"/>
    </source>
</evidence>
<keyword evidence="7" id="KW-0032">Aminotransferase</keyword>
<dbReference type="InterPro" id="IPR015422">
    <property type="entry name" value="PyrdxlP-dep_Trfase_small"/>
</dbReference>
<dbReference type="Proteomes" id="UP001606099">
    <property type="component" value="Unassembled WGS sequence"/>
</dbReference>
<dbReference type="Pfam" id="PF00392">
    <property type="entry name" value="GntR"/>
    <property type="match status" value="1"/>
</dbReference>
<protein>
    <submittedName>
        <fullName evidence="7">PLP-dependent aminotransferase family protein</fullName>
    </submittedName>
</protein>
<proteinExistence type="inferred from homology"/>
<dbReference type="RefSeq" id="WP_394457685.1">
    <property type="nucleotide sequence ID" value="NZ_JBIGHZ010000001.1"/>
</dbReference>
<accession>A0ABW7FQQ9</accession>
<dbReference type="CDD" id="cd07377">
    <property type="entry name" value="WHTH_GntR"/>
    <property type="match status" value="1"/>
</dbReference>
<gene>
    <name evidence="7" type="ORF">ACG0Z6_00140</name>
</gene>
<dbReference type="Gene3D" id="1.10.10.10">
    <property type="entry name" value="Winged helix-like DNA-binding domain superfamily/Winged helix DNA-binding domain"/>
    <property type="match status" value="1"/>
</dbReference>
<dbReference type="InterPro" id="IPR036388">
    <property type="entry name" value="WH-like_DNA-bd_sf"/>
</dbReference>
<dbReference type="InterPro" id="IPR036390">
    <property type="entry name" value="WH_DNA-bd_sf"/>
</dbReference>
<dbReference type="Pfam" id="PF00155">
    <property type="entry name" value="Aminotran_1_2"/>
    <property type="match status" value="1"/>
</dbReference>
<dbReference type="InterPro" id="IPR015424">
    <property type="entry name" value="PyrdxlP-dep_Trfase"/>
</dbReference>
<evidence type="ECO:0000256" key="1">
    <source>
        <dbReference type="ARBA" id="ARBA00005384"/>
    </source>
</evidence>
<dbReference type="PANTHER" id="PTHR46577:SF2">
    <property type="entry name" value="TRANSCRIPTIONAL REGULATORY PROTEIN"/>
    <property type="match status" value="1"/>
</dbReference>
<evidence type="ECO:0000256" key="5">
    <source>
        <dbReference type="ARBA" id="ARBA00023163"/>
    </source>
</evidence>
<reference evidence="7 8" key="1">
    <citation type="submission" date="2024-08" db="EMBL/GenBank/DDBJ databases">
        <authorList>
            <person name="Lu H."/>
        </authorList>
    </citation>
    <scope>NUCLEOTIDE SEQUENCE [LARGE SCALE GENOMIC DNA]</scope>
    <source>
        <strain evidence="7 8">BYS180W</strain>
    </source>
</reference>
<keyword evidence="4" id="KW-0238">DNA-binding</keyword>
<dbReference type="GO" id="GO:0008483">
    <property type="term" value="F:transaminase activity"/>
    <property type="evidence" value="ECO:0007669"/>
    <property type="project" value="UniProtKB-KW"/>
</dbReference>
<evidence type="ECO:0000256" key="2">
    <source>
        <dbReference type="ARBA" id="ARBA00022898"/>
    </source>
</evidence>
<dbReference type="SMART" id="SM00345">
    <property type="entry name" value="HTH_GNTR"/>
    <property type="match status" value="1"/>
</dbReference>
<dbReference type="InterPro" id="IPR051446">
    <property type="entry name" value="HTH_trans_reg/aminotransferase"/>
</dbReference>
<dbReference type="Gene3D" id="3.40.640.10">
    <property type="entry name" value="Type I PLP-dependent aspartate aminotransferase-like (Major domain)"/>
    <property type="match status" value="1"/>
</dbReference>
<dbReference type="CDD" id="cd00609">
    <property type="entry name" value="AAT_like"/>
    <property type="match status" value="1"/>
</dbReference>
<dbReference type="InterPro" id="IPR004839">
    <property type="entry name" value="Aminotransferase_I/II_large"/>
</dbReference>
<dbReference type="Gene3D" id="3.90.1150.10">
    <property type="entry name" value="Aspartate Aminotransferase, domain 1"/>
    <property type="match status" value="1"/>
</dbReference>
<sequence>MDASPLYQQLAQRLCAAMDSGVLARGSRLPSVRQLAQQEGVSQATVVQAYRWLEDAQRVQARPRSGYFVRPTVLQLPEPRPSLPDPMARRIQLDRLGRQVMHASREPGVISFGAACPGPELFDMERARRTLTRVVQRQRHLLGHYPLGPGQMQVRQAVARHAMSLGCMLQPDDIVMTNGCLDAITLALRSVTRPGDVVAIESPTYFGFLELLQSLHLRALSIPTHPRSGLSVEALELALHTQPVRAVVLTPTLSNPLGCCMPQAARRRLAQLASAHDVAVVEDVIYNDLCELDEQRRAIKAYDTSGHVLMCGSFSKTLAPGLRLGYVAAGRWCATLQRHKEVQSGGQTPVLELALAELLQQNGLLAQQRQLRAALCTRLAQARELVALSFPPGTRVSNPAGGFILWVEMPQGVDSAVLFEHCLAENICIAPGLMFSTDERYRHCLRLGVGGAWGPAQLQALRRMGALAQALWAAQQRSAAAA</sequence>
<dbReference type="InterPro" id="IPR000524">
    <property type="entry name" value="Tscrpt_reg_HTH_GntR"/>
</dbReference>
<dbReference type="EMBL" id="JBIGHZ010000001">
    <property type="protein sequence ID" value="MFG6446641.1"/>
    <property type="molecule type" value="Genomic_DNA"/>
</dbReference>
<dbReference type="PANTHER" id="PTHR46577">
    <property type="entry name" value="HTH-TYPE TRANSCRIPTIONAL REGULATORY PROTEIN GABR"/>
    <property type="match status" value="1"/>
</dbReference>
<dbReference type="SUPFAM" id="SSF53383">
    <property type="entry name" value="PLP-dependent transferases"/>
    <property type="match status" value="1"/>
</dbReference>
<keyword evidence="8" id="KW-1185">Reference proteome</keyword>
<keyword evidence="2" id="KW-0663">Pyridoxal phosphate</keyword>
<evidence type="ECO:0000313" key="8">
    <source>
        <dbReference type="Proteomes" id="UP001606099"/>
    </source>
</evidence>
<evidence type="ECO:0000313" key="7">
    <source>
        <dbReference type="EMBL" id="MFG6446641.1"/>
    </source>
</evidence>
<feature type="domain" description="HTH gntR-type" evidence="6">
    <location>
        <begin position="4"/>
        <end position="72"/>
    </location>
</feature>
<dbReference type="SUPFAM" id="SSF46785">
    <property type="entry name" value="Winged helix' DNA-binding domain"/>
    <property type="match status" value="1"/>
</dbReference>
<keyword evidence="7" id="KW-0808">Transferase</keyword>
<comment type="caution">
    <text evidence="7">The sequence shown here is derived from an EMBL/GenBank/DDBJ whole genome shotgun (WGS) entry which is preliminary data.</text>
</comment>
<keyword evidence="3" id="KW-0805">Transcription regulation</keyword>
<keyword evidence="5" id="KW-0804">Transcription</keyword>
<evidence type="ECO:0000259" key="6">
    <source>
        <dbReference type="PROSITE" id="PS50949"/>
    </source>
</evidence>
<dbReference type="PROSITE" id="PS50949">
    <property type="entry name" value="HTH_GNTR"/>
    <property type="match status" value="1"/>
</dbReference>
<evidence type="ECO:0000256" key="3">
    <source>
        <dbReference type="ARBA" id="ARBA00023015"/>
    </source>
</evidence>